<dbReference type="GO" id="GO:0008171">
    <property type="term" value="F:O-methyltransferase activity"/>
    <property type="evidence" value="ECO:0007669"/>
    <property type="project" value="InterPro"/>
</dbReference>
<evidence type="ECO:0000256" key="1">
    <source>
        <dbReference type="ARBA" id="ARBA00022603"/>
    </source>
</evidence>
<dbReference type="Proteomes" id="UP000635142">
    <property type="component" value="Unassembled WGS sequence"/>
</dbReference>
<dbReference type="InterPro" id="IPR016461">
    <property type="entry name" value="COMT-like"/>
</dbReference>
<organism evidence="6 7">
    <name type="scientific">Sulfitobacter aestuariivivens</name>
    <dbReference type="NCBI Taxonomy" id="2766981"/>
    <lineage>
        <taxon>Bacteria</taxon>
        <taxon>Pseudomonadati</taxon>
        <taxon>Pseudomonadota</taxon>
        <taxon>Alphaproteobacteria</taxon>
        <taxon>Rhodobacterales</taxon>
        <taxon>Roseobacteraceae</taxon>
        <taxon>Sulfitobacter</taxon>
    </lineage>
</organism>
<dbReference type="Gene3D" id="3.40.50.150">
    <property type="entry name" value="Vaccinia Virus protein VP39"/>
    <property type="match status" value="1"/>
</dbReference>
<keyword evidence="2" id="KW-0808">Transferase</keyword>
<reference evidence="6" key="1">
    <citation type="submission" date="2020-08" db="EMBL/GenBank/DDBJ databases">
        <title>Sulfitobacter aestuariivivens sp. nov., isolated from a tidal flat.</title>
        <authorList>
            <person name="Park S."/>
            <person name="Yoon J.-H."/>
        </authorList>
    </citation>
    <scope>NUCLEOTIDE SEQUENCE</scope>
    <source>
        <strain evidence="6">TSTF-M16</strain>
    </source>
</reference>
<evidence type="ECO:0000313" key="6">
    <source>
        <dbReference type="EMBL" id="MBD3665057.1"/>
    </source>
</evidence>
<dbReference type="CDD" id="cd02440">
    <property type="entry name" value="AdoMet_MTases"/>
    <property type="match status" value="1"/>
</dbReference>
<keyword evidence="7" id="KW-1185">Reference proteome</keyword>
<dbReference type="PROSITE" id="PS51683">
    <property type="entry name" value="SAM_OMT_II"/>
    <property type="match status" value="1"/>
</dbReference>
<dbReference type="Pfam" id="PF00891">
    <property type="entry name" value="Methyltransf_2"/>
    <property type="match status" value="1"/>
</dbReference>
<evidence type="ECO:0000256" key="2">
    <source>
        <dbReference type="ARBA" id="ARBA00022679"/>
    </source>
</evidence>
<gene>
    <name evidence="6" type="ORF">H9Q16_14080</name>
</gene>
<dbReference type="SUPFAM" id="SSF53335">
    <property type="entry name" value="S-adenosyl-L-methionine-dependent methyltransferases"/>
    <property type="match status" value="1"/>
</dbReference>
<dbReference type="GO" id="GO:0046983">
    <property type="term" value="F:protein dimerization activity"/>
    <property type="evidence" value="ECO:0007669"/>
    <property type="project" value="InterPro"/>
</dbReference>
<keyword evidence="1 6" id="KW-0489">Methyltransferase</keyword>
<proteinExistence type="predicted"/>
<keyword evidence="3" id="KW-0949">S-adenosyl-L-methionine</keyword>
<evidence type="ECO:0000259" key="4">
    <source>
        <dbReference type="Pfam" id="PF00891"/>
    </source>
</evidence>
<dbReference type="Pfam" id="PF08100">
    <property type="entry name" value="Dimerisation"/>
    <property type="match status" value="1"/>
</dbReference>
<evidence type="ECO:0000313" key="7">
    <source>
        <dbReference type="Proteomes" id="UP000635142"/>
    </source>
</evidence>
<comment type="caution">
    <text evidence="6">The sequence shown here is derived from an EMBL/GenBank/DDBJ whole genome shotgun (WGS) entry which is preliminary data.</text>
</comment>
<feature type="domain" description="O-methyltransferase dimerisation" evidence="5">
    <location>
        <begin position="44"/>
        <end position="118"/>
    </location>
</feature>
<feature type="domain" description="O-methyltransferase C-terminal" evidence="4">
    <location>
        <begin position="135"/>
        <end position="346"/>
    </location>
</feature>
<sequence>MPKRRRRVAGWPARLVASRGFQRWAARFPLTRGLVRREGEALFDLLAGFCHSQVLMALVQLEIPEKLMQGAQSAAALARVSDVPEDRMVILLRAGVSLGLLKIRRGGAFALTTRGAALVGVPGLAQMIRHHDVFYRDLADPVAFFRGDVETELAGFWPYVFGGDMAPEVAQTYSDLMAESQVLVAEDTLDSVNLSGARHLMDVGGGTGVFAGSVGKAYPGVELTLFDLPQVADAAHARFAQLGLSERAQVVSGSFRDGALPKGADAISLVRVLYDHADDTVADLLATCFAALPPGGMLLISEPMTGGARPERAGDVYFALYTLAMRTGRARSIEEISDLVSAAGFNVTQTPKPRRVYVTRCLVAQKPTV</sequence>
<dbReference type="InterPro" id="IPR036388">
    <property type="entry name" value="WH-like_DNA-bd_sf"/>
</dbReference>
<dbReference type="InterPro" id="IPR012967">
    <property type="entry name" value="COMT_dimerisation"/>
</dbReference>
<dbReference type="PANTHER" id="PTHR43712:SF2">
    <property type="entry name" value="O-METHYLTRANSFERASE CICE"/>
    <property type="match status" value="1"/>
</dbReference>
<dbReference type="InterPro" id="IPR001077">
    <property type="entry name" value="COMT_C"/>
</dbReference>
<dbReference type="GO" id="GO:0032259">
    <property type="term" value="P:methylation"/>
    <property type="evidence" value="ECO:0007669"/>
    <property type="project" value="UniProtKB-KW"/>
</dbReference>
<dbReference type="PANTHER" id="PTHR43712">
    <property type="entry name" value="PUTATIVE (AFU_ORTHOLOGUE AFUA_4G14580)-RELATED"/>
    <property type="match status" value="1"/>
</dbReference>
<name>A0A927D7M4_9RHOB</name>
<dbReference type="InterPro" id="IPR029063">
    <property type="entry name" value="SAM-dependent_MTases_sf"/>
</dbReference>
<dbReference type="PIRSF" id="PIRSF005739">
    <property type="entry name" value="O-mtase"/>
    <property type="match status" value="1"/>
</dbReference>
<dbReference type="InterPro" id="IPR036390">
    <property type="entry name" value="WH_DNA-bd_sf"/>
</dbReference>
<accession>A0A927D7M4</accession>
<dbReference type="EMBL" id="JACTAG010000002">
    <property type="protein sequence ID" value="MBD3665057.1"/>
    <property type="molecule type" value="Genomic_DNA"/>
</dbReference>
<protein>
    <submittedName>
        <fullName evidence="6">Methyltransferase domain-containing protein</fullName>
    </submittedName>
</protein>
<evidence type="ECO:0000259" key="5">
    <source>
        <dbReference type="Pfam" id="PF08100"/>
    </source>
</evidence>
<dbReference type="Gene3D" id="1.10.10.10">
    <property type="entry name" value="Winged helix-like DNA-binding domain superfamily/Winged helix DNA-binding domain"/>
    <property type="match status" value="1"/>
</dbReference>
<dbReference type="Gene3D" id="1.10.287.1350">
    <property type="match status" value="1"/>
</dbReference>
<dbReference type="RefSeq" id="WP_191076807.1">
    <property type="nucleotide sequence ID" value="NZ_JACTAG010000002.1"/>
</dbReference>
<evidence type="ECO:0000256" key="3">
    <source>
        <dbReference type="ARBA" id="ARBA00022691"/>
    </source>
</evidence>
<dbReference type="SUPFAM" id="SSF46785">
    <property type="entry name" value="Winged helix' DNA-binding domain"/>
    <property type="match status" value="1"/>
</dbReference>
<dbReference type="AlphaFoldDB" id="A0A927D7M4"/>